<dbReference type="Pfam" id="PF07976">
    <property type="entry name" value="Phe_hydrox_dim"/>
    <property type="match status" value="1"/>
</dbReference>
<evidence type="ECO:0000313" key="9">
    <source>
        <dbReference type="Proteomes" id="UP001227162"/>
    </source>
</evidence>
<keyword evidence="4" id="KW-0274">FAD</keyword>
<evidence type="ECO:0000313" key="8">
    <source>
        <dbReference type="EMBL" id="MDQ2093345.1"/>
    </source>
</evidence>
<comment type="caution">
    <text evidence="8">The sequence shown here is derived from an EMBL/GenBank/DDBJ whole genome shotgun (WGS) entry which is preliminary data.</text>
</comment>
<dbReference type="InterPro" id="IPR036188">
    <property type="entry name" value="FAD/NAD-bd_sf"/>
</dbReference>
<dbReference type="PANTHER" id="PTHR43004">
    <property type="entry name" value="TRK SYSTEM POTASSIUM UPTAKE PROTEIN"/>
    <property type="match status" value="1"/>
</dbReference>
<dbReference type="Proteomes" id="UP001227162">
    <property type="component" value="Unassembled WGS sequence"/>
</dbReference>
<reference evidence="8" key="1">
    <citation type="submission" date="2022-07" db="EMBL/GenBank/DDBJ databases">
        <authorList>
            <person name="Otstavnykh N."/>
            <person name="Isaeva M."/>
            <person name="Bystritskaya E."/>
        </authorList>
    </citation>
    <scope>NUCLEOTIDE SEQUENCE</scope>
    <source>
        <strain evidence="8">10Alg 79</strain>
    </source>
</reference>
<feature type="domain" description="FAD-binding" evidence="6">
    <location>
        <begin position="29"/>
        <end position="397"/>
    </location>
</feature>
<dbReference type="GO" id="GO:0071949">
    <property type="term" value="F:FAD binding"/>
    <property type="evidence" value="ECO:0007669"/>
    <property type="project" value="InterPro"/>
</dbReference>
<gene>
    <name evidence="8" type="ORF">NOI20_04425</name>
</gene>
<dbReference type="InterPro" id="IPR012941">
    <property type="entry name" value="Phe_hydrox_C_dim_dom"/>
</dbReference>
<evidence type="ECO:0000256" key="1">
    <source>
        <dbReference type="ARBA" id="ARBA00001974"/>
    </source>
</evidence>
<dbReference type="PRINTS" id="PR00420">
    <property type="entry name" value="RNGMNOXGNASE"/>
</dbReference>
<dbReference type="CDD" id="cd02979">
    <property type="entry name" value="PHOX_C"/>
    <property type="match status" value="1"/>
</dbReference>
<dbReference type="Gene3D" id="3.50.50.60">
    <property type="entry name" value="FAD/NAD(P)-binding domain"/>
    <property type="match status" value="1"/>
</dbReference>
<dbReference type="EMBL" id="JANFFA010000001">
    <property type="protein sequence ID" value="MDQ2093345.1"/>
    <property type="molecule type" value="Genomic_DNA"/>
</dbReference>
<dbReference type="SUPFAM" id="SSF52833">
    <property type="entry name" value="Thioredoxin-like"/>
    <property type="match status" value="1"/>
</dbReference>
<keyword evidence="5" id="KW-0560">Oxidoreductase</keyword>
<sequence>MQYHLNGFSTGDPAVVKKTDIAPQHSESVDVLIVGCGPAGLTLAAQLSAFPEITTRITERKSGPLEVGQADGIACRSIEMFEAFGFADKVLKEAYWVNEVAFWRPNEDGASLHRADRIQDVEDDLSEMPHVILSQARVHDFYLDIMRNSANGLEPDYDRELIDLTTDPEADYPITATFNCLNAEGETEVIRARYVVGCDGARSAVRKSMGHDLKGEAARQLWGVMDVLAVTDFPDIRLKAAIQSANHGSILIIPREGGYLVRMYIELDALHGDERAADRGVTSEMLIAKARDILAPFTLDVKEVAWWSAYEIGQRVCDAFDDVADADRAAQSPRIFIAGDACHTHSPKAGQGMNVSMADTFNLGWKLAAVLRGQATPALLHTYSEERRAKAKELIDFDRDMARLFSAKPKTAAEAAQFQSYFKKHGRYTAGVETRYDPSLITAPDDHQHLASGLKTGMRFHSAPVIRLADGKPMELGHTIKADGRWRLIAFAGKGDEGHKNSGIANLCSYLSENPDSPVVKHTPRGAEPDSVFDLRAVFQGKHRDLRLESLPKMLLPTKGRYGLIDYEKAFCPDLKNGPDIFDHRGIDRRNGVLLIVRPDQFIAKVQPLDDFLGLAAFFDRFMIGA</sequence>
<dbReference type="NCBIfam" id="NF006144">
    <property type="entry name" value="PRK08294.1"/>
    <property type="match status" value="1"/>
</dbReference>
<protein>
    <submittedName>
        <fullName evidence="8">FAD-dependent monooxygenase</fullName>
    </submittedName>
</protein>
<evidence type="ECO:0000259" key="7">
    <source>
        <dbReference type="Pfam" id="PF07976"/>
    </source>
</evidence>
<dbReference type="InterPro" id="IPR002938">
    <property type="entry name" value="FAD-bd"/>
</dbReference>
<evidence type="ECO:0000256" key="3">
    <source>
        <dbReference type="ARBA" id="ARBA00022630"/>
    </source>
</evidence>
<evidence type="ECO:0000256" key="5">
    <source>
        <dbReference type="ARBA" id="ARBA00023002"/>
    </source>
</evidence>
<dbReference type="RefSeq" id="WP_317624938.1">
    <property type="nucleotide sequence ID" value="NZ_JANFFA010000001.1"/>
</dbReference>
<dbReference type="InterPro" id="IPR036249">
    <property type="entry name" value="Thioredoxin-like_sf"/>
</dbReference>
<reference evidence="8" key="2">
    <citation type="submission" date="2023-04" db="EMBL/GenBank/DDBJ databases">
        <title>'Rhodoalgimonas zhirmunskyi' gen. nov., isolated from a red alga.</title>
        <authorList>
            <person name="Nedashkovskaya O.I."/>
            <person name="Otstavnykh N.Y."/>
            <person name="Bystritskaya E.P."/>
            <person name="Balabanova L.A."/>
            <person name="Isaeva M.P."/>
        </authorList>
    </citation>
    <scope>NUCLEOTIDE SEQUENCE</scope>
    <source>
        <strain evidence="8">10Alg 79</strain>
    </source>
</reference>
<dbReference type="InterPro" id="IPR050641">
    <property type="entry name" value="RIFMO-like"/>
</dbReference>
<evidence type="ECO:0000256" key="2">
    <source>
        <dbReference type="ARBA" id="ARBA00007801"/>
    </source>
</evidence>
<dbReference type="InterPro" id="IPR038220">
    <property type="entry name" value="PHOX_C_sf"/>
</dbReference>
<dbReference type="Gene3D" id="3.40.30.20">
    <property type="match status" value="1"/>
</dbReference>
<dbReference type="PANTHER" id="PTHR43004:SF19">
    <property type="entry name" value="BINDING MONOOXYGENASE, PUTATIVE (JCVI)-RELATED"/>
    <property type="match status" value="1"/>
</dbReference>
<keyword evidence="3" id="KW-0285">Flavoprotein</keyword>
<name>A0AAJ1U7X5_9RHOB</name>
<dbReference type="Gene3D" id="3.30.9.10">
    <property type="entry name" value="D-Amino Acid Oxidase, subunit A, domain 2"/>
    <property type="match status" value="1"/>
</dbReference>
<evidence type="ECO:0000259" key="6">
    <source>
        <dbReference type="Pfam" id="PF01494"/>
    </source>
</evidence>
<dbReference type="AlphaFoldDB" id="A0AAJ1U7X5"/>
<accession>A0AAJ1U7X5</accession>
<keyword evidence="8" id="KW-0503">Monooxygenase</keyword>
<organism evidence="8 9">
    <name type="scientific">Rhodalgimonas zhirmunskyi</name>
    <dbReference type="NCBI Taxonomy" id="2964767"/>
    <lineage>
        <taxon>Bacteria</taxon>
        <taxon>Pseudomonadati</taxon>
        <taxon>Pseudomonadota</taxon>
        <taxon>Alphaproteobacteria</taxon>
        <taxon>Rhodobacterales</taxon>
        <taxon>Roseobacteraceae</taxon>
        <taxon>Rhodalgimonas</taxon>
    </lineage>
</organism>
<proteinExistence type="inferred from homology"/>
<feature type="domain" description="Phenol hydroxylase-like C-terminal dimerisation" evidence="7">
    <location>
        <begin position="434"/>
        <end position="624"/>
    </location>
</feature>
<dbReference type="SUPFAM" id="SSF51905">
    <property type="entry name" value="FAD/NAD(P)-binding domain"/>
    <property type="match status" value="1"/>
</dbReference>
<comment type="similarity">
    <text evidence="2">Belongs to the PheA/TfdB FAD monooxygenase family.</text>
</comment>
<evidence type="ECO:0000256" key="4">
    <source>
        <dbReference type="ARBA" id="ARBA00022827"/>
    </source>
</evidence>
<dbReference type="Pfam" id="PF01494">
    <property type="entry name" value="FAD_binding_3"/>
    <property type="match status" value="1"/>
</dbReference>
<dbReference type="SUPFAM" id="SSF54373">
    <property type="entry name" value="FAD-linked reductases, C-terminal domain"/>
    <property type="match status" value="1"/>
</dbReference>
<keyword evidence="9" id="KW-1185">Reference proteome</keyword>
<comment type="cofactor">
    <cofactor evidence="1">
        <name>FAD</name>
        <dbReference type="ChEBI" id="CHEBI:57692"/>
    </cofactor>
</comment>
<dbReference type="GO" id="GO:0016709">
    <property type="term" value="F:oxidoreductase activity, acting on paired donors, with incorporation or reduction of molecular oxygen, NAD(P)H as one donor, and incorporation of one atom of oxygen"/>
    <property type="evidence" value="ECO:0007669"/>
    <property type="project" value="UniProtKB-ARBA"/>
</dbReference>